<evidence type="ECO:0000259" key="5">
    <source>
        <dbReference type="PROSITE" id="PS51123"/>
    </source>
</evidence>
<evidence type="ECO:0000256" key="1">
    <source>
        <dbReference type="ARBA" id="ARBA00004442"/>
    </source>
</evidence>
<keyword evidence="3" id="KW-0998">Cell outer membrane</keyword>
<evidence type="ECO:0000256" key="3">
    <source>
        <dbReference type="ARBA" id="ARBA00023237"/>
    </source>
</evidence>
<sequence length="340" mass="37198">MKKHALPFIAAAALVYACNGPENHTVHDTVVQEVHVIDTLPDTTPQPIAVETFDITNIPVSTQDIGIFPFFKAPEGYKYQNAETSDAGKQYLAINGKLVPFEGKVFNANLDIDQLKNKSTFNAALLEKSYNKLIVDLGGVKLNSAPVTNTEMERIGKGELIEKKAGFALDYNGRTIHTYVIRQKDAEVWIQFSLLDKESGNITILQKGDAQTLKIDLLKADDIKKEIAAKGKAILHINFDVDKATLGMEGQVAVTEIQKLLQEDASLKLSIEGHTDNTGSATKNKELSLARANTVLNTLVKAGIAKDRLKAKGFGAEKPMVSNDTDEGKAQNRRVELVKI</sequence>
<dbReference type="Gene3D" id="3.30.1330.60">
    <property type="entry name" value="OmpA-like domain"/>
    <property type="match status" value="1"/>
</dbReference>
<dbReference type="OrthoDB" id="9792021at2"/>
<organism evidence="6 7">
    <name type="scientific">Filimonas lacunae</name>
    <dbReference type="NCBI Taxonomy" id="477680"/>
    <lineage>
        <taxon>Bacteria</taxon>
        <taxon>Pseudomonadati</taxon>
        <taxon>Bacteroidota</taxon>
        <taxon>Chitinophagia</taxon>
        <taxon>Chitinophagales</taxon>
        <taxon>Chitinophagaceae</taxon>
        <taxon>Filimonas</taxon>
    </lineage>
</organism>
<reference evidence="7" key="1">
    <citation type="submission" date="2017-01" db="EMBL/GenBank/DDBJ databases">
        <authorList>
            <person name="Varghese N."/>
            <person name="Submissions S."/>
        </authorList>
    </citation>
    <scope>NUCLEOTIDE SEQUENCE [LARGE SCALE GENOMIC DNA]</scope>
    <source>
        <strain evidence="7">DSM 21054</strain>
    </source>
</reference>
<comment type="subcellular location">
    <subcellularLocation>
        <location evidence="1">Cell outer membrane</location>
    </subcellularLocation>
</comment>
<dbReference type="PANTHER" id="PTHR30329:SF21">
    <property type="entry name" value="LIPOPROTEIN YIAD-RELATED"/>
    <property type="match status" value="1"/>
</dbReference>
<keyword evidence="2 4" id="KW-0472">Membrane</keyword>
<evidence type="ECO:0000313" key="7">
    <source>
        <dbReference type="Proteomes" id="UP000186917"/>
    </source>
</evidence>
<keyword evidence="7" id="KW-1185">Reference proteome</keyword>
<evidence type="ECO:0000256" key="2">
    <source>
        <dbReference type="ARBA" id="ARBA00023136"/>
    </source>
</evidence>
<dbReference type="SUPFAM" id="SSF103088">
    <property type="entry name" value="OmpA-like"/>
    <property type="match status" value="1"/>
</dbReference>
<dbReference type="AlphaFoldDB" id="A0A173MKE8"/>
<gene>
    <name evidence="6" type="ORF">SAMN05421788_103451</name>
</gene>
<dbReference type="Pfam" id="PF00691">
    <property type="entry name" value="OmpA"/>
    <property type="match status" value="1"/>
</dbReference>
<dbReference type="STRING" id="477680.SAMN05421788_103451"/>
<evidence type="ECO:0000256" key="4">
    <source>
        <dbReference type="PROSITE-ProRule" id="PRU00473"/>
    </source>
</evidence>
<dbReference type="PROSITE" id="PS51257">
    <property type="entry name" value="PROKAR_LIPOPROTEIN"/>
    <property type="match status" value="1"/>
</dbReference>
<name>A0A173MKE8_9BACT</name>
<dbReference type="RefSeq" id="WP_076379260.1">
    <property type="nucleotide sequence ID" value="NZ_AP017422.1"/>
</dbReference>
<dbReference type="Proteomes" id="UP000186917">
    <property type="component" value="Unassembled WGS sequence"/>
</dbReference>
<evidence type="ECO:0000313" key="6">
    <source>
        <dbReference type="EMBL" id="SIT09531.1"/>
    </source>
</evidence>
<dbReference type="KEGG" id="fln:FLA_4146"/>
<dbReference type="EMBL" id="FTOR01000003">
    <property type="protein sequence ID" value="SIT09531.1"/>
    <property type="molecule type" value="Genomic_DNA"/>
</dbReference>
<dbReference type="InterPro" id="IPR050330">
    <property type="entry name" value="Bact_OuterMem_StrucFunc"/>
</dbReference>
<dbReference type="PRINTS" id="PR01021">
    <property type="entry name" value="OMPADOMAIN"/>
</dbReference>
<feature type="domain" description="OmpA-like" evidence="5">
    <location>
        <begin position="226"/>
        <end position="340"/>
    </location>
</feature>
<accession>A0A173MKE8</accession>
<dbReference type="InterPro" id="IPR006664">
    <property type="entry name" value="OMP_bac"/>
</dbReference>
<protein>
    <submittedName>
        <fullName evidence="6">OmpA family protein</fullName>
    </submittedName>
</protein>
<dbReference type="CDD" id="cd07185">
    <property type="entry name" value="OmpA_C-like"/>
    <property type="match status" value="1"/>
</dbReference>
<proteinExistence type="predicted"/>
<dbReference type="GO" id="GO:0009279">
    <property type="term" value="C:cell outer membrane"/>
    <property type="evidence" value="ECO:0007669"/>
    <property type="project" value="UniProtKB-SubCell"/>
</dbReference>
<dbReference type="InterPro" id="IPR036737">
    <property type="entry name" value="OmpA-like_sf"/>
</dbReference>
<dbReference type="PROSITE" id="PS51123">
    <property type="entry name" value="OMPA_2"/>
    <property type="match status" value="1"/>
</dbReference>
<dbReference type="PANTHER" id="PTHR30329">
    <property type="entry name" value="STATOR ELEMENT OF FLAGELLAR MOTOR COMPLEX"/>
    <property type="match status" value="1"/>
</dbReference>
<dbReference type="InterPro" id="IPR006665">
    <property type="entry name" value="OmpA-like"/>
</dbReference>